<keyword evidence="6 10" id="KW-1133">Transmembrane helix</keyword>
<dbReference type="EMBL" id="JANHNZ010000007">
    <property type="protein sequence ID" value="MCQ9210407.1"/>
    <property type="molecule type" value="Genomic_DNA"/>
</dbReference>
<reference evidence="11" key="2">
    <citation type="journal article" date="2023" name="Curr. Microbiol.">
        <title>Granulicatella seriolae sp. nov., a Novel Facultative Anaerobe Isolated from Yellowtail Marine Fish.</title>
        <authorList>
            <person name="Lee M."/>
            <person name="Choi Y.J."/>
            <person name="Farooq A."/>
            <person name="Jeong J.B."/>
            <person name="Jung M.Y."/>
        </authorList>
    </citation>
    <scope>NUCLEOTIDE SEQUENCE</scope>
    <source>
        <strain evidence="11">S8</strain>
    </source>
</reference>
<dbReference type="PANTHER" id="PTHR30266">
    <property type="entry name" value="MECHANOSENSITIVE CHANNEL MSCL"/>
    <property type="match status" value="1"/>
</dbReference>
<comment type="function">
    <text evidence="10">Channel that opens in response to stretch forces in the membrane lipid bilayer. May participate in the regulation of osmotic pressure changes within the cell.</text>
</comment>
<comment type="subcellular location">
    <subcellularLocation>
        <location evidence="1 10">Cell membrane</location>
        <topology evidence="1 10">Multi-pass membrane protein</topology>
    </subcellularLocation>
</comment>
<dbReference type="SUPFAM" id="SSF81330">
    <property type="entry name" value="Gated mechanosensitive channel"/>
    <property type="match status" value="1"/>
</dbReference>
<gene>
    <name evidence="10 11" type="primary">mscL</name>
    <name evidence="11" type="ORF">NPA36_07565</name>
</gene>
<dbReference type="Pfam" id="PF01741">
    <property type="entry name" value="MscL"/>
    <property type="match status" value="1"/>
</dbReference>
<evidence type="ECO:0000256" key="6">
    <source>
        <dbReference type="ARBA" id="ARBA00022989"/>
    </source>
</evidence>
<keyword evidence="5 10" id="KW-0812">Transmembrane</keyword>
<dbReference type="Proteomes" id="UP001059480">
    <property type="component" value="Unassembled WGS sequence"/>
</dbReference>
<accession>A0ABT1WPX0</accession>
<evidence type="ECO:0000256" key="9">
    <source>
        <dbReference type="ARBA" id="ARBA00023303"/>
    </source>
</evidence>
<comment type="caution">
    <text evidence="11">The sequence shown here is derived from an EMBL/GenBank/DDBJ whole genome shotgun (WGS) entry which is preliminary data.</text>
</comment>
<keyword evidence="4 10" id="KW-1003">Cell membrane</keyword>
<protein>
    <recommendedName>
        <fullName evidence="10">Large-conductance mechanosensitive channel</fullName>
    </recommendedName>
</protein>
<evidence type="ECO:0000256" key="3">
    <source>
        <dbReference type="ARBA" id="ARBA00022448"/>
    </source>
</evidence>
<dbReference type="InterPro" id="IPR037673">
    <property type="entry name" value="MSC/AndL"/>
</dbReference>
<keyword evidence="12" id="KW-1185">Reference proteome</keyword>
<sequence length="125" mass="13265">MIKEFKEFLLRGNVIDLAVAVVIGAAFSAIVTSLVQDIIEPIIAALFSAEAISKVTVTIGSAELGVGAFVGAIINFIIVGFVLFLVVKGVNAATSFKKPKEEVVEEAAPTAEDYLKEIRDLLAKK</sequence>
<evidence type="ECO:0000256" key="1">
    <source>
        <dbReference type="ARBA" id="ARBA00004651"/>
    </source>
</evidence>
<reference evidence="11" key="1">
    <citation type="submission" date="2022-07" db="EMBL/GenBank/DDBJ databases">
        <authorList>
            <person name="Jung M.-Y."/>
            <person name="Lee M."/>
        </authorList>
    </citation>
    <scope>NUCLEOTIDE SEQUENCE</scope>
    <source>
        <strain evidence="11">S8</strain>
    </source>
</reference>
<dbReference type="PANTHER" id="PTHR30266:SF2">
    <property type="entry name" value="LARGE-CONDUCTANCE MECHANOSENSITIVE CHANNEL"/>
    <property type="match status" value="1"/>
</dbReference>
<comment type="similarity">
    <text evidence="2 10">Belongs to the MscL family.</text>
</comment>
<dbReference type="InterPro" id="IPR036019">
    <property type="entry name" value="MscL_channel"/>
</dbReference>
<dbReference type="HAMAP" id="MF_00115">
    <property type="entry name" value="MscL"/>
    <property type="match status" value="1"/>
</dbReference>
<evidence type="ECO:0000256" key="10">
    <source>
        <dbReference type="HAMAP-Rule" id="MF_00115"/>
    </source>
</evidence>
<comment type="subunit">
    <text evidence="10">Homopentamer.</text>
</comment>
<dbReference type="InterPro" id="IPR001185">
    <property type="entry name" value="MS_channel"/>
</dbReference>
<evidence type="ECO:0000256" key="7">
    <source>
        <dbReference type="ARBA" id="ARBA00023065"/>
    </source>
</evidence>
<evidence type="ECO:0000256" key="5">
    <source>
        <dbReference type="ARBA" id="ARBA00022692"/>
    </source>
</evidence>
<keyword evidence="9 10" id="KW-0407">Ion channel</keyword>
<keyword evidence="7 10" id="KW-0406">Ion transport</keyword>
<dbReference type="NCBIfam" id="TIGR00220">
    <property type="entry name" value="mscL"/>
    <property type="match status" value="1"/>
</dbReference>
<proteinExistence type="inferred from homology"/>
<feature type="transmembrane region" description="Helical" evidence="10">
    <location>
        <begin position="64"/>
        <end position="87"/>
    </location>
</feature>
<keyword evidence="3 10" id="KW-0813">Transport</keyword>
<dbReference type="PROSITE" id="PS01327">
    <property type="entry name" value="MSCL"/>
    <property type="match status" value="1"/>
</dbReference>
<dbReference type="InterPro" id="IPR019823">
    <property type="entry name" value="Mechanosensitive_channel_CS"/>
</dbReference>
<dbReference type="Gene3D" id="1.10.1200.120">
    <property type="entry name" value="Large-conductance mechanosensitive channel, MscL, domain 1"/>
    <property type="match status" value="1"/>
</dbReference>
<evidence type="ECO:0000313" key="11">
    <source>
        <dbReference type="EMBL" id="MCQ9210407.1"/>
    </source>
</evidence>
<dbReference type="PRINTS" id="PR01264">
    <property type="entry name" value="MECHCHANNEL"/>
</dbReference>
<dbReference type="RefSeq" id="WP_256945520.1">
    <property type="nucleotide sequence ID" value="NZ_JANHNZ010000007.1"/>
</dbReference>
<evidence type="ECO:0000256" key="2">
    <source>
        <dbReference type="ARBA" id="ARBA00007254"/>
    </source>
</evidence>
<reference evidence="11" key="3">
    <citation type="journal article" date="2023" name="Microbiol. Resour. Announc.">
        <title>Draft Genome Sequence of Granulicatella sp. Strain S8, Isolated from a Marine Fish, Seriola quinqueradiata.</title>
        <authorList>
            <person name="Lee M."/>
            <person name="Farooq A."/>
            <person name="Jeong J.B."/>
            <person name="Jung M.Y."/>
        </authorList>
    </citation>
    <scope>NUCLEOTIDE SEQUENCE</scope>
    <source>
        <strain evidence="11">S8</strain>
    </source>
</reference>
<name>A0ABT1WPX0_9LACT</name>
<feature type="transmembrane region" description="Helical" evidence="10">
    <location>
        <begin position="12"/>
        <end position="31"/>
    </location>
</feature>
<evidence type="ECO:0000313" key="12">
    <source>
        <dbReference type="Proteomes" id="UP001059480"/>
    </source>
</evidence>
<evidence type="ECO:0000256" key="4">
    <source>
        <dbReference type="ARBA" id="ARBA00022475"/>
    </source>
</evidence>
<evidence type="ECO:0000256" key="8">
    <source>
        <dbReference type="ARBA" id="ARBA00023136"/>
    </source>
</evidence>
<keyword evidence="8 10" id="KW-0472">Membrane</keyword>
<organism evidence="11 12">
    <name type="scientific">Granulicatella seriolae</name>
    <dbReference type="NCBI Taxonomy" id="2967226"/>
    <lineage>
        <taxon>Bacteria</taxon>
        <taxon>Bacillati</taxon>
        <taxon>Bacillota</taxon>
        <taxon>Bacilli</taxon>
        <taxon>Lactobacillales</taxon>
        <taxon>Carnobacteriaceae</taxon>
        <taxon>Granulicatella</taxon>
    </lineage>
</organism>